<gene>
    <name evidence="2" type="ordered locus">ATP_00404</name>
</gene>
<evidence type="ECO:0000313" key="3">
    <source>
        <dbReference type="Proteomes" id="UP000002020"/>
    </source>
</evidence>
<protein>
    <submittedName>
        <fullName evidence="2">Uncharacterized protein</fullName>
    </submittedName>
</protein>
<dbReference type="Proteomes" id="UP000002020">
    <property type="component" value="Chromosome"/>
</dbReference>
<accession>B3QZI4</accession>
<keyword evidence="1" id="KW-1133">Transmembrane helix</keyword>
<feature type="transmembrane region" description="Helical" evidence="1">
    <location>
        <begin position="12"/>
        <end position="32"/>
    </location>
</feature>
<evidence type="ECO:0000256" key="1">
    <source>
        <dbReference type="SAM" id="Phobius"/>
    </source>
</evidence>
<name>B3QZI4_PHYMT</name>
<keyword evidence="3" id="KW-1185">Reference proteome</keyword>
<dbReference type="KEGG" id="pml:ATP_00404"/>
<proteinExistence type="predicted"/>
<sequence>MSKSNIKIFDKLGLVLLIVLAFVSTGFTLYAIQKYFYQEVRDEISIFDVKDYPEFNVVKTNGNNLTKQIFPLNLPNLSPSTTASIINIEHTATLNAPNFKIEIPMYLKVKNHFDTLGTFTLSENDFSLERKCDFANYDDANRPQMILKDKKGQIKIDYRIESNRVFKNHSNKLELVSIYELVDKQGNSFEGSTPQITKNVIKLTN</sequence>
<reference evidence="2 3" key="1">
    <citation type="journal article" date="2008" name="BMC Genomics">
        <title>The linear chromosome of the plant-pathogenic mycoplasma 'Candidatus Phytoplasma mali'.</title>
        <authorList>
            <person name="Kube M."/>
            <person name="Schneider B."/>
            <person name="Kuhl H."/>
            <person name="Dandekar T."/>
            <person name="Heitmann K."/>
            <person name="Migdoll A.M."/>
            <person name="Reinhardt R."/>
            <person name="Seemueller E."/>
        </authorList>
    </citation>
    <scope>NUCLEOTIDE SEQUENCE [LARGE SCALE GENOMIC DNA]</scope>
    <source>
        <strain evidence="2 3">AT</strain>
    </source>
</reference>
<dbReference type="HOGENOM" id="CLU_115718_0_0_14"/>
<dbReference type="AlphaFoldDB" id="B3QZI4"/>
<keyword evidence="1" id="KW-0472">Membrane</keyword>
<evidence type="ECO:0000313" key="2">
    <source>
        <dbReference type="EMBL" id="CAP18591.1"/>
    </source>
</evidence>
<dbReference type="EMBL" id="CU469464">
    <property type="protein sequence ID" value="CAP18591.1"/>
    <property type="molecule type" value="Genomic_DNA"/>
</dbReference>
<keyword evidence="1" id="KW-0812">Transmembrane</keyword>
<organism evidence="3">
    <name type="scientific">Phytoplasma mali (strain AT)</name>
    <dbReference type="NCBI Taxonomy" id="482235"/>
    <lineage>
        <taxon>Bacteria</taxon>
        <taxon>Bacillati</taxon>
        <taxon>Mycoplasmatota</taxon>
        <taxon>Mollicutes</taxon>
        <taxon>Acholeplasmatales</taxon>
        <taxon>Acholeplasmataceae</taxon>
        <taxon>Candidatus Phytoplasma</taxon>
        <taxon>16SrX (Apple proliferation group)</taxon>
    </lineage>
</organism>